<dbReference type="Proteomes" id="UP000830671">
    <property type="component" value="Chromosome 1"/>
</dbReference>
<accession>A0A9Q8SE58</accession>
<evidence type="ECO:0000313" key="1">
    <source>
        <dbReference type="EMBL" id="UQC74867.1"/>
    </source>
</evidence>
<name>A0A9Q8SE58_9PEZI</name>
<dbReference type="RefSeq" id="XP_049136516.1">
    <property type="nucleotide sequence ID" value="XM_049280559.1"/>
</dbReference>
<dbReference type="GeneID" id="73335569"/>
<keyword evidence="2" id="KW-1185">Reference proteome</keyword>
<sequence>MAISQFLLARLGRHASAHSYRVLVLGISETGDRLKGLPANTRKPPYSMGSYDYFVH</sequence>
<organism evidence="1 2">
    <name type="scientific">Colletotrichum lupini</name>
    <dbReference type="NCBI Taxonomy" id="145971"/>
    <lineage>
        <taxon>Eukaryota</taxon>
        <taxon>Fungi</taxon>
        <taxon>Dikarya</taxon>
        <taxon>Ascomycota</taxon>
        <taxon>Pezizomycotina</taxon>
        <taxon>Sordariomycetes</taxon>
        <taxon>Hypocreomycetidae</taxon>
        <taxon>Glomerellales</taxon>
        <taxon>Glomerellaceae</taxon>
        <taxon>Colletotrichum</taxon>
        <taxon>Colletotrichum acutatum species complex</taxon>
    </lineage>
</organism>
<protein>
    <submittedName>
        <fullName evidence="1">Uncharacterized protein</fullName>
    </submittedName>
</protein>
<gene>
    <name evidence="1" type="ORF">CLUP02_01519</name>
</gene>
<dbReference type="EMBL" id="CP019471">
    <property type="protein sequence ID" value="UQC74867.1"/>
    <property type="molecule type" value="Genomic_DNA"/>
</dbReference>
<evidence type="ECO:0000313" key="2">
    <source>
        <dbReference type="Proteomes" id="UP000830671"/>
    </source>
</evidence>
<proteinExistence type="predicted"/>
<dbReference type="KEGG" id="clup:CLUP02_01519"/>
<reference evidence="1" key="1">
    <citation type="journal article" date="2021" name="Mol. Plant Microbe Interact.">
        <title>Complete Genome Sequence of the Plant-Pathogenic Fungus Colletotrichum lupini.</title>
        <authorList>
            <person name="Baroncelli R."/>
            <person name="Pensec F."/>
            <person name="Da Lio D."/>
            <person name="Boufleur T."/>
            <person name="Vicente I."/>
            <person name="Sarrocco S."/>
            <person name="Picot A."/>
            <person name="Baraldi E."/>
            <person name="Sukno S."/>
            <person name="Thon M."/>
            <person name="Le Floch G."/>
        </authorList>
    </citation>
    <scope>NUCLEOTIDE SEQUENCE</scope>
    <source>
        <strain evidence="1">IMI 504893</strain>
    </source>
</reference>
<dbReference type="AlphaFoldDB" id="A0A9Q8SE58"/>